<dbReference type="Pfam" id="PF12698">
    <property type="entry name" value="ABC2_membrane_3"/>
    <property type="match status" value="1"/>
</dbReference>
<evidence type="ECO:0000313" key="10">
    <source>
        <dbReference type="Proteomes" id="UP000241203"/>
    </source>
</evidence>
<dbReference type="EMBL" id="PYAU01000001">
    <property type="protein sequence ID" value="PSL39227.1"/>
    <property type="molecule type" value="Genomic_DNA"/>
</dbReference>
<dbReference type="NCBIfam" id="TIGR03061">
    <property type="entry name" value="pip_yhgE_Nterm"/>
    <property type="match status" value="1"/>
</dbReference>
<evidence type="ECO:0000313" key="9">
    <source>
        <dbReference type="EMBL" id="RUQ86347.1"/>
    </source>
</evidence>
<evidence type="ECO:0000256" key="3">
    <source>
        <dbReference type="ARBA" id="ARBA00022989"/>
    </source>
</evidence>
<dbReference type="NCBIfam" id="TIGR03062">
    <property type="entry name" value="pip_yhgE_Cterm"/>
    <property type="match status" value="1"/>
</dbReference>
<dbReference type="Gene3D" id="1.10.287.950">
    <property type="entry name" value="Methyl-accepting chemotaxis protein"/>
    <property type="match status" value="1"/>
</dbReference>
<sequence length="790" mass="77847">MSTRTTPTVVSRLHPSPRMAVVLFAIALIPLIYAGLLIWSNEDPTHNLDSVPAAIVNEDAGAEKPAAPGSDDAAASSSTDSDATVSLGDDLTDELLSNDENTNFDWSTMSASAAEKKLASGDVLVVLTIPKDFSAAAVSAGNDDPLSAQSATLSIETNDGANVIIGSVAKSVGTAVTESVASQVSAEYLDNVYLGFSTIHDQIADAADGADEVADGATKAEDGAGDLVVGLGDLESGAVDLSSGASTLAAGAHAADDGAQQIDGGLTELQGRLAGVPDSAATLDAGAEKVASGAHDVSTGAATLATGSSALASGASDLATGASSLSDGTDSALAGAQSLQGGAHQLAAGTGPLATGAGDVSDGLDALLANYANLTDAQRLAAITRLAAGAEQVSQGAASVDDGAQQVSSGADALVGSTDDGTGLSTLSAGATTVAAGATTLSDKTSELATGAGTLAAGAASLDDGAAQVATGVDSVSAKLGELVSAVDRLASGADSLADGTTRVADGADALANGGSALSDGATTAKDGAQSLDDGLVTLSDGSTELSDGLSSGVDDIPSYSDADAEHLSDVASTPVGLDATRSNEVPAYGYGLAPYFMSLALWVGALAFYLMMKPLSERLVATRRPAWLVALGSYVPGAVMALVQSAVMVTVVHLALGIEPADLGRLYLIAALASLTFVAINQALVSLLGAPGRFLGLMLVVLQLSSAGGTYPIQTASPFFQTIHGWFPLTYAVEAFRSLIAGGSIGVTPGIGVMAAWLAGALLVTTLAVVMARRSADVDPAIAARPALA</sequence>
<name>A0A2P8GZ44_9MICO</name>
<evidence type="ECO:0000256" key="6">
    <source>
        <dbReference type="SAM" id="Phobius"/>
    </source>
</evidence>
<comment type="caution">
    <text evidence="8">The sequence shown here is derived from an EMBL/GenBank/DDBJ whole genome shotgun (WGS) entry which is preliminary data.</text>
</comment>
<feature type="compositionally biased region" description="Low complexity" evidence="5">
    <location>
        <begin position="70"/>
        <end position="84"/>
    </location>
</feature>
<dbReference type="GO" id="GO:0140359">
    <property type="term" value="F:ABC-type transporter activity"/>
    <property type="evidence" value="ECO:0007669"/>
    <property type="project" value="InterPro"/>
</dbReference>
<dbReference type="RefSeq" id="WP_106564123.1">
    <property type="nucleotide sequence ID" value="NZ_PYAU01000001.1"/>
</dbReference>
<dbReference type="InterPro" id="IPR017501">
    <property type="entry name" value="Phage_infect_YhgE_C"/>
</dbReference>
<dbReference type="EMBL" id="RZGY01000001">
    <property type="protein sequence ID" value="RUQ86347.1"/>
    <property type="molecule type" value="Genomic_DNA"/>
</dbReference>
<accession>A0A2P8GZ44</accession>
<dbReference type="InterPro" id="IPR017500">
    <property type="entry name" value="Phage_infect_YhgE_N"/>
</dbReference>
<keyword evidence="3 6" id="KW-1133">Transmembrane helix</keyword>
<feature type="transmembrane region" description="Helical" evidence="6">
    <location>
        <begin position="588"/>
        <end position="611"/>
    </location>
</feature>
<keyword evidence="11" id="KW-1185">Reference proteome</keyword>
<feature type="transmembrane region" description="Helical" evidence="6">
    <location>
        <begin position="632"/>
        <end position="655"/>
    </location>
</feature>
<comment type="subcellular location">
    <subcellularLocation>
        <location evidence="1">Membrane</location>
        <topology evidence="1">Multi-pass membrane protein</topology>
    </subcellularLocation>
</comment>
<gene>
    <name evidence="8" type="ORF">CLV49_2861</name>
    <name evidence="9" type="ORF">ELQ93_04940</name>
</gene>
<dbReference type="OrthoDB" id="9811483at2"/>
<evidence type="ECO:0000256" key="4">
    <source>
        <dbReference type="ARBA" id="ARBA00023136"/>
    </source>
</evidence>
<dbReference type="InterPro" id="IPR051328">
    <property type="entry name" value="T7SS_ABC-Transporter"/>
</dbReference>
<dbReference type="InterPro" id="IPR023908">
    <property type="entry name" value="xxxLxxG_rpt"/>
</dbReference>
<feature type="region of interest" description="Disordered" evidence="5">
    <location>
        <begin position="62"/>
        <end position="86"/>
    </location>
</feature>
<feature type="transmembrane region" description="Helical" evidence="6">
    <location>
        <begin position="752"/>
        <end position="773"/>
    </location>
</feature>
<evidence type="ECO:0000313" key="11">
    <source>
        <dbReference type="Proteomes" id="UP000268291"/>
    </source>
</evidence>
<evidence type="ECO:0000256" key="5">
    <source>
        <dbReference type="SAM" id="MobiDB-lite"/>
    </source>
</evidence>
<feature type="domain" description="ABC-2 type transporter transmembrane" evidence="7">
    <location>
        <begin position="567"/>
        <end position="766"/>
    </location>
</feature>
<dbReference type="Gene3D" id="3.40.1710.10">
    <property type="entry name" value="abc type-2 transporter like domain"/>
    <property type="match status" value="1"/>
</dbReference>
<evidence type="ECO:0000256" key="1">
    <source>
        <dbReference type="ARBA" id="ARBA00004141"/>
    </source>
</evidence>
<organism evidence="8 10">
    <name type="scientific">Labedella gwakjiensis</name>
    <dbReference type="NCBI Taxonomy" id="390269"/>
    <lineage>
        <taxon>Bacteria</taxon>
        <taxon>Bacillati</taxon>
        <taxon>Actinomycetota</taxon>
        <taxon>Actinomycetes</taxon>
        <taxon>Micrococcales</taxon>
        <taxon>Microbacteriaceae</taxon>
        <taxon>Labedella</taxon>
    </lineage>
</organism>
<dbReference type="Proteomes" id="UP000241203">
    <property type="component" value="Unassembled WGS sequence"/>
</dbReference>
<keyword evidence="2 6" id="KW-0812">Transmembrane</keyword>
<reference evidence="9 11" key="2">
    <citation type="submission" date="2018-12" db="EMBL/GenBank/DDBJ databases">
        <authorList>
            <person name="hu s."/>
            <person name="Xu Y."/>
            <person name="Xu B."/>
            <person name="Li F."/>
        </authorList>
    </citation>
    <scope>NUCLEOTIDE SEQUENCE [LARGE SCALE GENOMIC DNA]</scope>
    <source>
        <strain evidence="9 11">KSW2-17</strain>
    </source>
</reference>
<dbReference type="AlphaFoldDB" id="A0A2P8GZ44"/>
<evidence type="ECO:0000259" key="7">
    <source>
        <dbReference type="Pfam" id="PF12698"/>
    </source>
</evidence>
<proteinExistence type="predicted"/>
<feature type="transmembrane region" description="Helical" evidence="6">
    <location>
        <begin position="695"/>
        <end position="714"/>
    </location>
</feature>
<feature type="transmembrane region" description="Helical" evidence="6">
    <location>
        <begin position="667"/>
        <end position="688"/>
    </location>
</feature>
<dbReference type="NCBIfam" id="TIGR03057">
    <property type="entry name" value="xxxLxxG_by_4"/>
    <property type="match status" value="3"/>
</dbReference>
<feature type="transmembrane region" description="Helical" evidence="6">
    <location>
        <begin position="20"/>
        <end position="39"/>
    </location>
</feature>
<protein>
    <submittedName>
        <fullName evidence="8">Putative membrane protein</fullName>
    </submittedName>
    <submittedName>
        <fullName evidence="9">YhgE/Pip domain-containing protein</fullName>
    </submittedName>
</protein>
<dbReference type="Proteomes" id="UP000268291">
    <property type="component" value="Unassembled WGS sequence"/>
</dbReference>
<reference evidence="8 10" key="1">
    <citation type="submission" date="2018-03" db="EMBL/GenBank/DDBJ databases">
        <title>Genomic Encyclopedia of Archaeal and Bacterial Type Strains, Phase II (KMG-II): from individual species to whole genera.</title>
        <authorList>
            <person name="Goeker M."/>
        </authorList>
    </citation>
    <scope>NUCLEOTIDE SEQUENCE [LARGE SCALE GENOMIC DNA]</scope>
    <source>
        <strain evidence="8 10">DSM 21548</strain>
    </source>
</reference>
<dbReference type="GO" id="GO:0016020">
    <property type="term" value="C:membrane"/>
    <property type="evidence" value="ECO:0007669"/>
    <property type="project" value="UniProtKB-SubCell"/>
</dbReference>
<dbReference type="PANTHER" id="PTHR43077:SF5">
    <property type="entry name" value="PHAGE INFECTION PROTEIN"/>
    <property type="match status" value="1"/>
</dbReference>
<evidence type="ECO:0000256" key="2">
    <source>
        <dbReference type="ARBA" id="ARBA00022692"/>
    </source>
</evidence>
<keyword evidence="4 6" id="KW-0472">Membrane</keyword>
<dbReference type="InterPro" id="IPR013525">
    <property type="entry name" value="ABC2_TM"/>
</dbReference>
<evidence type="ECO:0000313" key="8">
    <source>
        <dbReference type="EMBL" id="PSL39227.1"/>
    </source>
</evidence>
<dbReference type="PANTHER" id="PTHR43077">
    <property type="entry name" value="TRANSPORT PERMEASE YVFS-RELATED"/>
    <property type="match status" value="1"/>
</dbReference>